<dbReference type="GO" id="GO:0005737">
    <property type="term" value="C:cytoplasm"/>
    <property type="evidence" value="ECO:0007669"/>
    <property type="project" value="TreeGrafter"/>
</dbReference>
<dbReference type="InterPro" id="IPR039742">
    <property type="entry name" value="Shq1"/>
</dbReference>
<dbReference type="PANTHER" id="PTHR12967">
    <property type="entry name" value="PROTEIN SHQ1 HOMOLOG"/>
    <property type="match status" value="1"/>
</dbReference>
<dbReference type="PANTHER" id="PTHR12967:SF0">
    <property type="entry name" value="PROTEIN SHQ1 HOMOLOG"/>
    <property type="match status" value="1"/>
</dbReference>
<evidence type="ECO:0000256" key="1">
    <source>
        <dbReference type="ARBA" id="ARBA00005607"/>
    </source>
</evidence>
<feature type="region of interest" description="Disordered" evidence="2">
    <location>
        <begin position="579"/>
        <end position="611"/>
    </location>
</feature>
<evidence type="ECO:0000256" key="2">
    <source>
        <dbReference type="SAM" id="MobiDB-lite"/>
    </source>
</evidence>
<gene>
    <name evidence="4" type="ORF">OC842_001711</name>
</gene>
<sequence length="805" mass="83571">MAASPGGSTTVPSYNLSQDDHTIQVRIHCPLAPPNSQPNVVSDGQAFGFTCPKMGRHSYYLPLYLPMPVHSPVLVRDPATSALVVTLRKSQPGVHVPDLVLLQPSIHPDIPFVPELLGGSAPGSATPGSPADGLESRQSYISAEAAAMASEGTFFNTGGGPSPALSPQLPSAPSAAFPVEEQPSEDPEVSQAADELIALGLKNENERRRAQGQSPLILATGAGAADKEVRGEPPLTFSHVHESSEASTISSSVSTEQDDLADISISGTDAGVRDAIAAAAQSASPSPGKTHPYGFRGAFTGTFLPQTSISGSGPASVASSAASTVESASGVASPMCVRSKVHELQQDVRRLAWSKRRKVAKLREEEKWDEGRYLDGYVDEFGEVAEILAWEPEKRLEVSAAAVALSAAVESDEPQPLQPFDKTSREAHLAALQFLFAYGYDWRTTQGEHNVESEWTLSVLCRSLVTQCPIEPASPIVPRAISPSGSTGTTGMNSSSADLATIGMPRAVSPVSSLSGTHGAAYHHQPLDGAIFGNAGSSVTGTPTLRGASPDPIGSYGSGAIGSAIPMSMAGSSGVSSFGSSGAVATLGRRPGSSEAVGSPPGAPFMSSPAMSSSLSGSLAAPRRASGLSVSGIGPGGVEYGMGVGGAGGAGVPSSGPAGGRGKLPVMRDEPEYDTPLTILRASYRRALTFPLHRSWALCDKVRDDVLAILRAGLKEVGAALLLMEDRLTNSDDSAMHRYAEVWVRPVREWLENHGSDHSLALLAAEIEFLSSELTRDLVGGEVWDLELLEAAARDALEEGHGGYG</sequence>
<dbReference type="GO" id="GO:0051082">
    <property type="term" value="F:unfolded protein binding"/>
    <property type="evidence" value="ECO:0007669"/>
    <property type="project" value="TreeGrafter"/>
</dbReference>
<organism evidence="4 5">
    <name type="scientific">Tilletia horrida</name>
    <dbReference type="NCBI Taxonomy" id="155126"/>
    <lineage>
        <taxon>Eukaryota</taxon>
        <taxon>Fungi</taxon>
        <taxon>Dikarya</taxon>
        <taxon>Basidiomycota</taxon>
        <taxon>Ustilaginomycotina</taxon>
        <taxon>Exobasidiomycetes</taxon>
        <taxon>Tilletiales</taxon>
        <taxon>Tilletiaceae</taxon>
        <taxon>Tilletia</taxon>
    </lineage>
</organism>
<evidence type="ECO:0000313" key="5">
    <source>
        <dbReference type="Proteomes" id="UP001176521"/>
    </source>
</evidence>
<comment type="caution">
    <text evidence="4">The sequence shown here is derived from an EMBL/GenBank/DDBJ whole genome shotgun (WGS) entry which is preliminary data.</text>
</comment>
<evidence type="ECO:0000259" key="3">
    <source>
        <dbReference type="Pfam" id="PF04925"/>
    </source>
</evidence>
<dbReference type="InterPro" id="IPR007009">
    <property type="entry name" value="Shq1_C"/>
</dbReference>
<reference evidence="4" key="1">
    <citation type="journal article" date="2023" name="PhytoFront">
        <title>Draft Genome Resources of Seven Strains of Tilletia horrida, Causal Agent of Kernel Smut of Rice.</title>
        <authorList>
            <person name="Khanal S."/>
            <person name="Antony Babu S."/>
            <person name="Zhou X.G."/>
        </authorList>
    </citation>
    <scope>NUCLEOTIDE SEQUENCE</scope>
    <source>
        <strain evidence="4">TX3</strain>
    </source>
</reference>
<dbReference type="EMBL" id="JAPDMQ010000064">
    <property type="protein sequence ID" value="KAK0537190.1"/>
    <property type="molecule type" value="Genomic_DNA"/>
</dbReference>
<dbReference type="InterPro" id="IPR008978">
    <property type="entry name" value="HSP20-like_chaperone"/>
</dbReference>
<dbReference type="Gene3D" id="2.60.40.790">
    <property type="match status" value="1"/>
</dbReference>
<dbReference type="GO" id="GO:0000493">
    <property type="term" value="P:box H/ACA snoRNP assembly"/>
    <property type="evidence" value="ECO:0007669"/>
    <property type="project" value="InterPro"/>
</dbReference>
<proteinExistence type="inferred from homology"/>
<feature type="domain" description="Shq1 C-terminal" evidence="3">
    <location>
        <begin position="423"/>
        <end position="464"/>
    </location>
</feature>
<comment type="similarity">
    <text evidence="1">Belongs to the SHQ1 family.</text>
</comment>
<name>A0AAN6JM99_9BASI</name>
<feature type="domain" description="Shq1 C-terminal" evidence="3">
    <location>
        <begin position="678"/>
        <end position="770"/>
    </location>
</feature>
<protein>
    <recommendedName>
        <fullName evidence="3">Shq1 C-terminal domain-containing protein</fullName>
    </recommendedName>
</protein>
<evidence type="ECO:0000313" key="4">
    <source>
        <dbReference type="EMBL" id="KAK0537190.1"/>
    </source>
</evidence>
<dbReference type="AlphaFoldDB" id="A0AAN6JM99"/>
<feature type="compositionally biased region" description="Low complexity" evidence="2">
    <location>
        <begin position="598"/>
        <end position="611"/>
    </location>
</feature>
<dbReference type="Pfam" id="PF04925">
    <property type="entry name" value="SHQ1"/>
    <property type="match status" value="2"/>
</dbReference>
<keyword evidence="5" id="KW-1185">Reference proteome</keyword>
<dbReference type="Proteomes" id="UP001176521">
    <property type="component" value="Unassembled WGS sequence"/>
</dbReference>
<feature type="region of interest" description="Disordered" evidence="2">
    <location>
        <begin position="152"/>
        <end position="191"/>
    </location>
</feature>
<feature type="compositionally biased region" description="Low complexity" evidence="2">
    <location>
        <begin position="162"/>
        <end position="178"/>
    </location>
</feature>
<dbReference type="GO" id="GO:0005654">
    <property type="term" value="C:nucleoplasm"/>
    <property type="evidence" value="ECO:0007669"/>
    <property type="project" value="TreeGrafter"/>
</dbReference>
<accession>A0AAN6JM99</accession>